<feature type="region of interest" description="Disordered" evidence="1">
    <location>
        <begin position="63"/>
        <end position="138"/>
    </location>
</feature>
<evidence type="ECO:0000313" key="2">
    <source>
        <dbReference type="EMBL" id="CAH2276744.1"/>
    </source>
</evidence>
<sequence>MQSPTLELLPKALPRQLQYPVVPQRDLPSRSGKGPKRSQRPGPHTKTLITLHCTYRQPTVEWRGKSTKTGEGPTKRRAPTDFCPCQGTPSIMDITGDEPPQWLPAHESSQAHKKKAPKAHAERCKASNRGRPRALSDYKSPTGCYSPFCRYETGPTTLPSTAMLRCAPASDPGPEWA</sequence>
<accession>A0AAD1RRH3</accession>
<protein>
    <submittedName>
        <fullName evidence="2">Uncharacterized protein</fullName>
    </submittedName>
</protein>
<evidence type="ECO:0000313" key="3">
    <source>
        <dbReference type="Proteomes" id="UP001295444"/>
    </source>
</evidence>
<dbReference type="EMBL" id="OW240914">
    <property type="protein sequence ID" value="CAH2276744.1"/>
    <property type="molecule type" value="Genomic_DNA"/>
</dbReference>
<name>A0AAD1RRH3_PELCU</name>
<reference evidence="2" key="1">
    <citation type="submission" date="2022-03" db="EMBL/GenBank/DDBJ databases">
        <authorList>
            <person name="Alioto T."/>
            <person name="Alioto T."/>
            <person name="Gomez Garrido J."/>
        </authorList>
    </citation>
    <scope>NUCLEOTIDE SEQUENCE</scope>
</reference>
<organism evidence="2 3">
    <name type="scientific">Pelobates cultripes</name>
    <name type="common">Western spadefoot toad</name>
    <dbReference type="NCBI Taxonomy" id="61616"/>
    <lineage>
        <taxon>Eukaryota</taxon>
        <taxon>Metazoa</taxon>
        <taxon>Chordata</taxon>
        <taxon>Craniata</taxon>
        <taxon>Vertebrata</taxon>
        <taxon>Euteleostomi</taxon>
        <taxon>Amphibia</taxon>
        <taxon>Batrachia</taxon>
        <taxon>Anura</taxon>
        <taxon>Pelobatoidea</taxon>
        <taxon>Pelobatidae</taxon>
        <taxon>Pelobates</taxon>
    </lineage>
</organism>
<proteinExistence type="predicted"/>
<feature type="region of interest" description="Disordered" evidence="1">
    <location>
        <begin position="1"/>
        <end position="47"/>
    </location>
</feature>
<dbReference type="AlphaFoldDB" id="A0AAD1RRH3"/>
<keyword evidence="3" id="KW-1185">Reference proteome</keyword>
<evidence type="ECO:0000256" key="1">
    <source>
        <dbReference type="SAM" id="MobiDB-lite"/>
    </source>
</evidence>
<dbReference type="Proteomes" id="UP001295444">
    <property type="component" value="Chromosome 03"/>
</dbReference>
<gene>
    <name evidence="2" type="ORF">PECUL_23A039482</name>
</gene>